<organism evidence="1 2">
    <name type="scientific">Coffea arabica</name>
    <name type="common">Arabian coffee</name>
    <dbReference type="NCBI Taxonomy" id="13443"/>
    <lineage>
        <taxon>Eukaryota</taxon>
        <taxon>Viridiplantae</taxon>
        <taxon>Streptophyta</taxon>
        <taxon>Embryophyta</taxon>
        <taxon>Tracheophyta</taxon>
        <taxon>Spermatophyta</taxon>
        <taxon>Magnoliopsida</taxon>
        <taxon>eudicotyledons</taxon>
        <taxon>Gunneridae</taxon>
        <taxon>Pentapetalae</taxon>
        <taxon>asterids</taxon>
        <taxon>lamiids</taxon>
        <taxon>Gentianales</taxon>
        <taxon>Rubiaceae</taxon>
        <taxon>Ixoroideae</taxon>
        <taxon>Gardenieae complex</taxon>
        <taxon>Bertiereae - Coffeeae clade</taxon>
        <taxon>Coffeeae</taxon>
        <taxon>Coffea</taxon>
    </lineage>
</organism>
<protein>
    <submittedName>
        <fullName evidence="2">Uncharacterized protein isoform X2</fullName>
    </submittedName>
</protein>
<proteinExistence type="predicted"/>
<name>A0ABM4V425_COFAR</name>
<evidence type="ECO:0000313" key="2">
    <source>
        <dbReference type="RefSeq" id="XP_071914277.1"/>
    </source>
</evidence>
<keyword evidence="1" id="KW-1185">Reference proteome</keyword>
<evidence type="ECO:0000313" key="1">
    <source>
        <dbReference type="Proteomes" id="UP001652660"/>
    </source>
</evidence>
<sequence>MGVYSDKTQMVSTFKWMANSSITCISSAWDDLQLLENICPEGERHALRIVEEVLRYLRTFLHCVMKWGNDHVHLSSDGKQSNEAIDHASLGALVIKIEDAISKKGQDIRFFCYTGLEHGFLNGVLIFLGKDFRQGIESFKQEINRWYIVFSGCSSRESSISSVVKDDLMEFMDSLLEKLVNLSYWQDPQYRDSLVNALEE</sequence>
<dbReference type="GeneID" id="113699642"/>
<dbReference type="RefSeq" id="XP_071914277.1">
    <property type="nucleotide sequence ID" value="XM_072058176.1"/>
</dbReference>
<reference evidence="2" key="1">
    <citation type="submission" date="2025-08" db="UniProtKB">
        <authorList>
            <consortium name="RefSeq"/>
        </authorList>
    </citation>
    <scope>IDENTIFICATION</scope>
    <source>
        <tissue evidence="2">Leaves</tissue>
    </source>
</reference>
<gene>
    <name evidence="2" type="primary">LOC113699642</name>
</gene>
<accession>A0ABM4V425</accession>
<dbReference type="Proteomes" id="UP001652660">
    <property type="component" value="Chromosome 7c"/>
</dbReference>